<name>A0A512M847_9BACT</name>
<dbReference type="Proteomes" id="UP000321577">
    <property type="component" value="Unassembled WGS sequence"/>
</dbReference>
<dbReference type="SMART" id="SM00966">
    <property type="entry name" value="SpoVT_AbrB"/>
    <property type="match status" value="1"/>
</dbReference>
<accession>A0A512M847</accession>
<gene>
    <name evidence="2" type="ORF">BGE01nite_21860</name>
</gene>
<proteinExistence type="predicted"/>
<dbReference type="SUPFAM" id="SSF89447">
    <property type="entry name" value="AbrB/MazE/MraZ-like"/>
    <property type="match status" value="1"/>
</dbReference>
<dbReference type="AlphaFoldDB" id="A0A512M847"/>
<feature type="domain" description="SpoVT-AbrB" evidence="1">
    <location>
        <begin position="5"/>
        <end position="48"/>
    </location>
</feature>
<protein>
    <recommendedName>
        <fullName evidence="1">SpoVT-AbrB domain-containing protein</fullName>
    </recommendedName>
</protein>
<dbReference type="EMBL" id="BKAG01000013">
    <property type="protein sequence ID" value="GEP42895.1"/>
    <property type="molecule type" value="Genomic_DNA"/>
</dbReference>
<dbReference type="RefSeq" id="WP_146850481.1">
    <property type="nucleotide sequence ID" value="NZ_BKAG01000013.1"/>
</dbReference>
<evidence type="ECO:0000259" key="1">
    <source>
        <dbReference type="SMART" id="SM00966"/>
    </source>
</evidence>
<dbReference type="InterPro" id="IPR007159">
    <property type="entry name" value="SpoVT-AbrB_dom"/>
</dbReference>
<dbReference type="OrthoDB" id="33406at2"/>
<evidence type="ECO:0000313" key="2">
    <source>
        <dbReference type="EMBL" id="GEP42895.1"/>
    </source>
</evidence>
<evidence type="ECO:0000313" key="3">
    <source>
        <dbReference type="Proteomes" id="UP000321577"/>
    </source>
</evidence>
<reference evidence="2 3" key="1">
    <citation type="submission" date="2019-07" db="EMBL/GenBank/DDBJ databases">
        <title>Whole genome shotgun sequence of Brevifollis gellanilyticus NBRC 108608.</title>
        <authorList>
            <person name="Hosoyama A."/>
            <person name="Uohara A."/>
            <person name="Ohji S."/>
            <person name="Ichikawa N."/>
        </authorList>
    </citation>
    <scope>NUCLEOTIDE SEQUENCE [LARGE SCALE GENOMIC DNA]</scope>
    <source>
        <strain evidence="2 3">NBRC 108608</strain>
    </source>
</reference>
<organism evidence="2 3">
    <name type="scientific">Brevifollis gellanilyticus</name>
    <dbReference type="NCBI Taxonomy" id="748831"/>
    <lineage>
        <taxon>Bacteria</taxon>
        <taxon>Pseudomonadati</taxon>
        <taxon>Verrucomicrobiota</taxon>
        <taxon>Verrucomicrobiia</taxon>
        <taxon>Verrucomicrobiales</taxon>
        <taxon>Verrucomicrobiaceae</taxon>
    </lineage>
</organism>
<comment type="caution">
    <text evidence="2">The sequence shown here is derived from an EMBL/GenBank/DDBJ whole genome shotgun (WGS) entry which is preliminary data.</text>
</comment>
<keyword evidence="3" id="KW-1185">Reference proteome</keyword>
<dbReference type="GO" id="GO:0003677">
    <property type="term" value="F:DNA binding"/>
    <property type="evidence" value="ECO:0007669"/>
    <property type="project" value="InterPro"/>
</dbReference>
<dbReference type="InterPro" id="IPR037914">
    <property type="entry name" value="SpoVT-AbrB_sf"/>
</dbReference>
<sequence length="89" mass="9501">MTATLTIDQSGQIALPEPLLRVFGLAPGVRIRAEVTPGRIEIVKDIPVATEAMLSPSGRLVLAPTGLQMDVGSAVREEREALANRALRK</sequence>